<dbReference type="PANTHER" id="PTHR11707:SF28">
    <property type="entry name" value="60 KDA LYSOPHOSPHOLIPASE"/>
    <property type="match status" value="1"/>
</dbReference>
<evidence type="ECO:0000256" key="1">
    <source>
        <dbReference type="ARBA" id="ARBA00010518"/>
    </source>
</evidence>
<dbReference type="PROSITE" id="PS00144">
    <property type="entry name" value="ASN_GLN_ASE_1"/>
    <property type="match status" value="1"/>
</dbReference>
<evidence type="ECO:0000313" key="6">
    <source>
        <dbReference type="EMBL" id="HIR41102.1"/>
    </source>
</evidence>
<dbReference type="Gene3D" id="3.40.50.1170">
    <property type="entry name" value="L-asparaginase, N-terminal domain"/>
    <property type="match status" value="1"/>
</dbReference>
<dbReference type="InterPro" id="IPR006034">
    <property type="entry name" value="Asparaginase/glutaminase-like"/>
</dbReference>
<gene>
    <name evidence="6" type="ORF">IAB36_04655</name>
</gene>
<dbReference type="EMBL" id="DVGY01000102">
    <property type="protein sequence ID" value="HIR41102.1"/>
    <property type="molecule type" value="Genomic_DNA"/>
</dbReference>
<proteinExistence type="inferred from homology"/>
<organism evidence="6 7">
    <name type="scientific">Candidatus Egerieicola pullicola</name>
    <dbReference type="NCBI Taxonomy" id="2840775"/>
    <lineage>
        <taxon>Bacteria</taxon>
        <taxon>Bacillati</taxon>
        <taxon>Bacillota</taxon>
        <taxon>Clostridia</taxon>
        <taxon>Eubacteriales</taxon>
        <taxon>Oscillospiraceae</taxon>
        <taxon>Oscillospiraceae incertae sedis</taxon>
        <taxon>Candidatus Egerieicola</taxon>
    </lineage>
</organism>
<dbReference type="PROSITE" id="PS51732">
    <property type="entry name" value="ASN_GLN_ASE_3"/>
    <property type="match status" value="1"/>
</dbReference>
<dbReference type="EC" id="3.5.1.1" evidence="2"/>
<protein>
    <recommendedName>
        <fullName evidence="2">asparaginase</fullName>
        <ecNumber evidence="2">3.5.1.1</ecNumber>
    </recommendedName>
</protein>
<sequence>MHILMLATGGTIASQSSQEGIRLAQKPLPLCHRYREEVDPAVEFTLRTPYQILSENLDPRRWETLLGPLLTEDLSGFDGILITHGSDTLSYTAAMAGWILDHLSIPVVLTAADKPLEHPQSNGWENFRAAVELIRTGTPGVYVTYRNPGEEMVTVFGWEEILQADCAADRFGCQNPAPLGSAQNGDVTLARLPRRWNAPLCPGFPVLNRKVLQLLCYPGLDLRQIQPRPETAAVLLRLYHSGTAPVEGEGGAAAFLGRMERIGVPCYLLGSKLKKEARYVTAYELSAGGGKFLSHRLTPEVAYCGLLLTVNQPELNPEDIWKRVLG</sequence>
<feature type="active site" description="O-isoaspartyl threonine intermediate" evidence="3">
    <location>
        <position position="11"/>
    </location>
</feature>
<reference evidence="6" key="1">
    <citation type="submission" date="2020-10" db="EMBL/GenBank/DDBJ databases">
        <authorList>
            <person name="Gilroy R."/>
        </authorList>
    </citation>
    <scope>NUCLEOTIDE SEQUENCE</scope>
    <source>
        <strain evidence="6">CHK184-25365</strain>
    </source>
</reference>
<dbReference type="SUPFAM" id="SSF53774">
    <property type="entry name" value="Glutaminase/Asparaginase"/>
    <property type="match status" value="1"/>
</dbReference>
<dbReference type="PIRSF" id="PIRSF500176">
    <property type="entry name" value="L_ASNase"/>
    <property type="match status" value="1"/>
</dbReference>
<dbReference type="Proteomes" id="UP000886749">
    <property type="component" value="Unassembled WGS sequence"/>
</dbReference>
<dbReference type="InterPro" id="IPR036152">
    <property type="entry name" value="Asp/glu_Ase-like_sf"/>
</dbReference>
<evidence type="ECO:0000259" key="5">
    <source>
        <dbReference type="Pfam" id="PF00710"/>
    </source>
</evidence>
<evidence type="ECO:0000313" key="7">
    <source>
        <dbReference type="Proteomes" id="UP000886749"/>
    </source>
</evidence>
<evidence type="ECO:0000256" key="4">
    <source>
        <dbReference type="PROSITE-ProRule" id="PRU10099"/>
    </source>
</evidence>
<dbReference type="SMART" id="SM00870">
    <property type="entry name" value="Asparaginase"/>
    <property type="match status" value="1"/>
</dbReference>
<dbReference type="Pfam" id="PF00710">
    <property type="entry name" value="Asparaginase"/>
    <property type="match status" value="1"/>
</dbReference>
<dbReference type="PRINTS" id="PR00139">
    <property type="entry name" value="ASNGLNASE"/>
</dbReference>
<evidence type="ECO:0000256" key="3">
    <source>
        <dbReference type="PIRSR" id="PIRSR001220-1"/>
    </source>
</evidence>
<comment type="caution">
    <text evidence="6">The sequence shown here is derived from an EMBL/GenBank/DDBJ whole genome shotgun (WGS) entry which is preliminary data.</text>
</comment>
<name>A0A9D1DCB8_9FIRM</name>
<dbReference type="InterPro" id="IPR020827">
    <property type="entry name" value="Asparaginase/glutaminase_AS1"/>
</dbReference>
<reference evidence="6" key="2">
    <citation type="journal article" date="2021" name="PeerJ">
        <title>Extensive microbial diversity within the chicken gut microbiome revealed by metagenomics and culture.</title>
        <authorList>
            <person name="Gilroy R."/>
            <person name="Ravi A."/>
            <person name="Getino M."/>
            <person name="Pursley I."/>
            <person name="Horton D.L."/>
            <person name="Alikhan N.F."/>
            <person name="Baker D."/>
            <person name="Gharbi K."/>
            <person name="Hall N."/>
            <person name="Watson M."/>
            <person name="Adriaenssens E.M."/>
            <person name="Foster-Nyarko E."/>
            <person name="Jarju S."/>
            <person name="Secka A."/>
            <person name="Antonio M."/>
            <person name="Oren A."/>
            <person name="Chaudhuri R.R."/>
            <person name="La Ragione R."/>
            <person name="Hildebrand F."/>
            <person name="Pallen M.J."/>
        </authorList>
    </citation>
    <scope>NUCLEOTIDE SEQUENCE</scope>
    <source>
        <strain evidence="6">CHK184-25365</strain>
    </source>
</reference>
<feature type="domain" description="L-asparaginase N-terminal" evidence="5">
    <location>
        <begin position="2"/>
        <end position="147"/>
    </location>
</feature>
<dbReference type="InterPro" id="IPR027474">
    <property type="entry name" value="L-asparaginase_N"/>
</dbReference>
<feature type="active site" evidence="4">
    <location>
        <position position="11"/>
    </location>
</feature>
<dbReference type="GO" id="GO:0004067">
    <property type="term" value="F:asparaginase activity"/>
    <property type="evidence" value="ECO:0007669"/>
    <property type="project" value="UniProtKB-UniRule"/>
</dbReference>
<evidence type="ECO:0000256" key="2">
    <source>
        <dbReference type="ARBA" id="ARBA00012920"/>
    </source>
</evidence>
<dbReference type="InterPro" id="IPR037152">
    <property type="entry name" value="L-asparaginase_N_sf"/>
</dbReference>
<dbReference type="PIRSF" id="PIRSF001220">
    <property type="entry name" value="L-ASNase_gatD"/>
    <property type="match status" value="1"/>
</dbReference>
<accession>A0A9D1DCB8</accession>
<comment type="similarity">
    <text evidence="1">Belongs to the asparaginase 1 family.</text>
</comment>
<dbReference type="PANTHER" id="PTHR11707">
    <property type="entry name" value="L-ASPARAGINASE"/>
    <property type="match status" value="1"/>
</dbReference>
<dbReference type="AlphaFoldDB" id="A0A9D1DCB8"/>
<dbReference type="GO" id="GO:0006520">
    <property type="term" value="P:amino acid metabolic process"/>
    <property type="evidence" value="ECO:0007669"/>
    <property type="project" value="InterPro"/>
</dbReference>